<dbReference type="PANTHER" id="PTHR47506:SF3">
    <property type="entry name" value="HTH-TYPE TRANSCRIPTIONAL REGULATOR LMRA"/>
    <property type="match status" value="1"/>
</dbReference>
<dbReference type="Gene3D" id="1.10.357.10">
    <property type="entry name" value="Tetracycline Repressor, domain 2"/>
    <property type="match status" value="1"/>
</dbReference>
<name>A0A916TS73_9SPHN</name>
<feature type="DNA-binding region" description="H-T-H motif" evidence="4">
    <location>
        <begin position="36"/>
        <end position="55"/>
    </location>
</feature>
<dbReference type="Pfam" id="PF00440">
    <property type="entry name" value="TetR_N"/>
    <property type="match status" value="1"/>
</dbReference>
<keyword evidence="2 4" id="KW-0238">DNA-binding</keyword>
<dbReference type="InterPro" id="IPR039536">
    <property type="entry name" value="TetR_C_Proteobacteria"/>
</dbReference>
<sequence>MGEKTGKRELNKAKKRAEIVAIASRWFCEHGYGATSMSAIADELGGSKTTLWSHFSSKEELFVAVVDWQVECFAQDLERTLDINHFSTSTLRKLCLRLIQQLIDSSASPLYRLVVSEGERFPEIVEAYFRLGPARLRSRIHRFFATHFEEPDASELSRLVITALVGFRSEVLVNPIRPKTSDREHFVDMLIARLRLDGIEPAGH</sequence>
<gene>
    <name evidence="6" type="ORF">GCM10011494_17570</name>
</gene>
<dbReference type="PANTHER" id="PTHR47506">
    <property type="entry name" value="TRANSCRIPTIONAL REGULATORY PROTEIN"/>
    <property type="match status" value="1"/>
</dbReference>
<dbReference type="Proteomes" id="UP000608154">
    <property type="component" value="Unassembled WGS sequence"/>
</dbReference>
<dbReference type="SUPFAM" id="SSF46689">
    <property type="entry name" value="Homeodomain-like"/>
    <property type="match status" value="1"/>
</dbReference>
<accession>A0A916TS73</accession>
<dbReference type="InterPro" id="IPR009057">
    <property type="entry name" value="Homeodomain-like_sf"/>
</dbReference>
<evidence type="ECO:0000313" key="7">
    <source>
        <dbReference type="Proteomes" id="UP000608154"/>
    </source>
</evidence>
<comment type="caution">
    <text evidence="6">The sequence shown here is derived from an EMBL/GenBank/DDBJ whole genome shotgun (WGS) entry which is preliminary data.</text>
</comment>
<evidence type="ECO:0000256" key="1">
    <source>
        <dbReference type="ARBA" id="ARBA00023015"/>
    </source>
</evidence>
<reference evidence="6" key="1">
    <citation type="journal article" date="2014" name="Int. J. Syst. Evol. Microbiol.">
        <title>Complete genome sequence of Corynebacterium casei LMG S-19264T (=DSM 44701T), isolated from a smear-ripened cheese.</title>
        <authorList>
            <consortium name="US DOE Joint Genome Institute (JGI-PGF)"/>
            <person name="Walter F."/>
            <person name="Albersmeier A."/>
            <person name="Kalinowski J."/>
            <person name="Ruckert C."/>
        </authorList>
    </citation>
    <scope>NUCLEOTIDE SEQUENCE</scope>
    <source>
        <strain evidence="6">CGMCC 1.15095</strain>
    </source>
</reference>
<dbReference type="Pfam" id="PF14246">
    <property type="entry name" value="TetR_C_7"/>
    <property type="match status" value="1"/>
</dbReference>
<organism evidence="6 7">
    <name type="scientific">Novosphingobium endophyticum</name>
    <dbReference type="NCBI Taxonomy" id="1955250"/>
    <lineage>
        <taxon>Bacteria</taxon>
        <taxon>Pseudomonadati</taxon>
        <taxon>Pseudomonadota</taxon>
        <taxon>Alphaproteobacteria</taxon>
        <taxon>Sphingomonadales</taxon>
        <taxon>Sphingomonadaceae</taxon>
        <taxon>Novosphingobium</taxon>
    </lineage>
</organism>
<dbReference type="PROSITE" id="PS50977">
    <property type="entry name" value="HTH_TETR_2"/>
    <property type="match status" value="1"/>
</dbReference>
<protein>
    <recommendedName>
        <fullName evidence="5">HTH tetR-type domain-containing protein</fullName>
    </recommendedName>
</protein>
<reference evidence="6" key="2">
    <citation type="submission" date="2020-09" db="EMBL/GenBank/DDBJ databases">
        <authorList>
            <person name="Sun Q."/>
            <person name="Zhou Y."/>
        </authorList>
    </citation>
    <scope>NUCLEOTIDE SEQUENCE</scope>
    <source>
        <strain evidence="6">CGMCC 1.15095</strain>
    </source>
</reference>
<dbReference type="PRINTS" id="PR00455">
    <property type="entry name" value="HTHTETR"/>
</dbReference>
<keyword evidence="3" id="KW-0804">Transcription</keyword>
<evidence type="ECO:0000256" key="2">
    <source>
        <dbReference type="ARBA" id="ARBA00023125"/>
    </source>
</evidence>
<evidence type="ECO:0000259" key="5">
    <source>
        <dbReference type="PROSITE" id="PS50977"/>
    </source>
</evidence>
<dbReference type="AlphaFoldDB" id="A0A916TS73"/>
<evidence type="ECO:0000313" key="6">
    <source>
        <dbReference type="EMBL" id="GGB99574.1"/>
    </source>
</evidence>
<keyword evidence="1" id="KW-0805">Transcription regulation</keyword>
<dbReference type="InterPro" id="IPR001647">
    <property type="entry name" value="HTH_TetR"/>
</dbReference>
<keyword evidence="7" id="KW-1185">Reference proteome</keyword>
<evidence type="ECO:0000256" key="3">
    <source>
        <dbReference type="ARBA" id="ARBA00023163"/>
    </source>
</evidence>
<dbReference type="FunFam" id="1.10.10.60:FF:000141">
    <property type="entry name" value="TetR family transcriptional regulator"/>
    <property type="match status" value="1"/>
</dbReference>
<dbReference type="EMBL" id="BMHK01000009">
    <property type="protein sequence ID" value="GGB99574.1"/>
    <property type="molecule type" value="Genomic_DNA"/>
</dbReference>
<proteinExistence type="predicted"/>
<evidence type="ECO:0000256" key="4">
    <source>
        <dbReference type="PROSITE-ProRule" id="PRU00335"/>
    </source>
</evidence>
<dbReference type="RefSeq" id="WP_188770556.1">
    <property type="nucleotide sequence ID" value="NZ_BMHK01000009.1"/>
</dbReference>
<dbReference type="GO" id="GO:0003677">
    <property type="term" value="F:DNA binding"/>
    <property type="evidence" value="ECO:0007669"/>
    <property type="project" value="UniProtKB-UniRule"/>
</dbReference>
<feature type="domain" description="HTH tetR-type" evidence="5">
    <location>
        <begin position="13"/>
        <end position="73"/>
    </location>
</feature>